<accession>A0AAW4IYV2</accession>
<dbReference type="EMBL" id="JAENQP010000007">
    <property type="protein sequence ID" value="MBO3359544.1"/>
    <property type="molecule type" value="Genomic_DNA"/>
</dbReference>
<reference evidence="1" key="1">
    <citation type="submission" date="2020-12" db="EMBL/GenBank/DDBJ databases">
        <title>Comparative genomics of Clostridium perfringens reveals patterns of host-associated phylogenetic clades and virulence factors.</title>
        <authorList>
            <person name="Smith A.H."/>
            <person name="Geier R."/>
        </authorList>
    </citation>
    <scope>NUCLEOTIDE SEQUENCE</scope>
    <source>
        <strain evidence="1">CHD30677R</strain>
    </source>
</reference>
<dbReference type="AlphaFoldDB" id="A0AAW4IYV2"/>
<proteinExistence type="predicted"/>
<dbReference type="Proteomes" id="UP000668068">
    <property type="component" value="Unassembled WGS sequence"/>
</dbReference>
<name>A0AAW4IYV2_CLOPF</name>
<comment type="caution">
    <text evidence="1">The sequence shown here is derived from an EMBL/GenBank/DDBJ whole genome shotgun (WGS) entry which is preliminary data.</text>
</comment>
<protein>
    <submittedName>
        <fullName evidence="1">Uncharacterized protein</fullName>
    </submittedName>
</protein>
<evidence type="ECO:0000313" key="1">
    <source>
        <dbReference type="EMBL" id="MBO3359544.1"/>
    </source>
</evidence>
<gene>
    <name evidence="1" type="ORF">JJB47_12250</name>
</gene>
<organism evidence="1 2">
    <name type="scientific">Clostridium perfringens</name>
    <dbReference type="NCBI Taxonomy" id="1502"/>
    <lineage>
        <taxon>Bacteria</taxon>
        <taxon>Bacillati</taxon>
        <taxon>Bacillota</taxon>
        <taxon>Clostridia</taxon>
        <taxon>Eubacteriales</taxon>
        <taxon>Clostridiaceae</taxon>
        <taxon>Clostridium</taxon>
    </lineage>
</organism>
<evidence type="ECO:0000313" key="2">
    <source>
        <dbReference type="Proteomes" id="UP000668068"/>
    </source>
</evidence>
<sequence>MKYLINLDRDRNKDKDIDKDWLNELKRNLILKTVRIDNKRKDIKDYICKKGLTAIMDNLFITIENIKDLEEYLKEE</sequence>